<evidence type="ECO:0000256" key="8">
    <source>
        <dbReference type="ARBA" id="ARBA00023004"/>
    </source>
</evidence>
<keyword evidence="9" id="KW-0411">Iron-sulfur</keyword>
<keyword evidence="7 12" id="KW-0560">Oxidoreductase</keyword>
<dbReference type="GO" id="GO:0046872">
    <property type="term" value="F:metal ion binding"/>
    <property type="evidence" value="ECO:0007669"/>
    <property type="project" value="UniProtKB-KW"/>
</dbReference>
<feature type="domain" description="NADH:flavin oxidoreductase/NADH oxidase N-terminal" evidence="10">
    <location>
        <begin position="3"/>
        <end position="336"/>
    </location>
</feature>
<evidence type="ECO:0000259" key="11">
    <source>
        <dbReference type="Pfam" id="PF07992"/>
    </source>
</evidence>
<reference evidence="12" key="1">
    <citation type="submission" date="2016-04" db="EMBL/GenBank/DDBJ databases">
        <authorList>
            <person name="Evans L.H."/>
            <person name="Alamgir A."/>
            <person name="Owens N."/>
            <person name="Weber N.D."/>
            <person name="Virtaneva K."/>
            <person name="Barbian K."/>
            <person name="Babar A."/>
            <person name="Rosenke K."/>
        </authorList>
    </citation>
    <scope>NUCLEOTIDE SEQUENCE</scope>
    <source>
        <strain evidence="12">86</strain>
    </source>
</reference>
<sequence>MNKLFERATYGNVKLKNHIAIAPMGMKTDIDGFVSERNIEFYRRVAEGGAGLIMVGCAMCTQEFEGRPTWAMDNFFQVAGFGQLVDSCHAYGAKVITQLTVGLGRVAYADRLETAPYGPSENPLRANPSVSTRPFTVEQIQRVVKAYGNAAFMLKKAGVDGIEMHAYGGYLFDQFLTSAWNRRTDEYGGNLRGRMRFLLECLHEVRKTCGPDFSVTAKVTVDHRIPKPGYRTIEEGIELCKILEEEGIDGLHLDTGCYERYYCQIPSVYEPKGMELDVIRAVRAAVHVPLMGQGKLNDPAVAEAVLTEGALDVIALGHQMLADPDWPTKVKEGRVKEINHCIGCNECMYLAIAGKHRPCAVNPLSGHELEYPIVPAVKTRRLLVVGGGPAGLTAAMLAHSRGIDVTLWERHDYLGGNLAAAGAPSFKTDVRVFLDNLIYRFGKSGVKAVLNKTATKEDILAEGVDDVILATGSDSIMIRLPRAEGSKVGVLTGNEAMLRKEPVTGDVVVIGGGLVGCETALHLDGMRSVGKVTIIEALDCVLKTVKHFGSNDHSLRDLMAASGVETVCSGKVTGISENGVTYEKDGQVYEVPCSTVVMAVGYRSNSALEDEIWSGINNVRLVGDAVAPRKVIDAVHEAFHAARVLK</sequence>
<comment type="similarity">
    <text evidence="3">In the N-terminal section; belongs to the NADH:flavin oxidoreductase/NADH oxidase family.</text>
</comment>
<dbReference type="Gene3D" id="3.50.50.60">
    <property type="entry name" value="FAD/NAD(P)-binding domain"/>
    <property type="match status" value="1"/>
</dbReference>
<dbReference type="InterPro" id="IPR051793">
    <property type="entry name" value="NADH:flavin_oxidoreductase"/>
</dbReference>
<evidence type="ECO:0000256" key="7">
    <source>
        <dbReference type="ARBA" id="ARBA00023002"/>
    </source>
</evidence>
<evidence type="ECO:0000313" key="12">
    <source>
        <dbReference type="EMBL" id="SBV91079.1"/>
    </source>
</evidence>
<evidence type="ECO:0000256" key="6">
    <source>
        <dbReference type="ARBA" id="ARBA00022723"/>
    </source>
</evidence>
<evidence type="ECO:0000256" key="4">
    <source>
        <dbReference type="ARBA" id="ARBA00022630"/>
    </source>
</evidence>
<dbReference type="InterPro" id="IPR023753">
    <property type="entry name" value="FAD/NAD-binding_dom"/>
</dbReference>
<dbReference type="GO" id="GO:0008670">
    <property type="term" value="F:2,4-dienoyl-CoA reductase (NADPH) activity"/>
    <property type="evidence" value="ECO:0007669"/>
    <property type="project" value="UniProtKB-EC"/>
</dbReference>
<name>A0A212IV91_9FIRM</name>
<dbReference type="InterPro" id="IPR013785">
    <property type="entry name" value="Aldolase_TIM"/>
</dbReference>
<dbReference type="Pfam" id="PF07992">
    <property type="entry name" value="Pyr_redox_2"/>
    <property type="match status" value="1"/>
</dbReference>
<dbReference type="GO" id="GO:0010181">
    <property type="term" value="F:FMN binding"/>
    <property type="evidence" value="ECO:0007669"/>
    <property type="project" value="InterPro"/>
</dbReference>
<evidence type="ECO:0000259" key="10">
    <source>
        <dbReference type="Pfam" id="PF00724"/>
    </source>
</evidence>
<dbReference type="Gene3D" id="3.20.20.70">
    <property type="entry name" value="Aldolase class I"/>
    <property type="match status" value="1"/>
</dbReference>
<dbReference type="Gene3D" id="3.40.50.720">
    <property type="entry name" value="NAD(P)-binding Rossmann-like Domain"/>
    <property type="match status" value="1"/>
</dbReference>
<dbReference type="InterPro" id="IPR001155">
    <property type="entry name" value="OxRdtase_FMN_N"/>
</dbReference>
<accession>A0A212IV91</accession>
<evidence type="ECO:0000256" key="5">
    <source>
        <dbReference type="ARBA" id="ARBA00022643"/>
    </source>
</evidence>
<dbReference type="EMBL" id="FLUN01000001">
    <property type="protein sequence ID" value="SBV91079.1"/>
    <property type="molecule type" value="Genomic_DNA"/>
</dbReference>
<dbReference type="PANTHER" id="PTHR42917:SF2">
    <property type="entry name" value="2,4-DIENOYL-COA REDUCTASE [(2E)-ENOYL-COA-PRODUCING]"/>
    <property type="match status" value="1"/>
</dbReference>
<dbReference type="PRINTS" id="PR00368">
    <property type="entry name" value="FADPNR"/>
</dbReference>
<dbReference type="Pfam" id="PF00724">
    <property type="entry name" value="Oxidored_FMN"/>
    <property type="match status" value="1"/>
</dbReference>
<dbReference type="EC" id="1.3.1.34" evidence="12"/>
<keyword evidence="8" id="KW-0408">Iron</keyword>
<dbReference type="AlphaFoldDB" id="A0A212IV91"/>
<gene>
    <name evidence="12" type="ORF">KL86CLO1_10071</name>
</gene>
<keyword evidence="6" id="KW-0479">Metal-binding</keyword>
<comment type="cofactor">
    <cofactor evidence="2">
        <name>[4Fe-4S] cluster</name>
        <dbReference type="ChEBI" id="CHEBI:49883"/>
    </cofactor>
</comment>
<dbReference type="SUPFAM" id="SSF51395">
    <property type="entry name" value="FMN-linked oxidoreductases"/>
    <property type="match status" value="1"/>
</dbReference>
<protein>
    <submittedName>
        <fullName evidence="12">2,4-dienoyl-CoA reductase (NADPH)</fullName>
        <ecNumber evidence="12">1.3.1.34</ecNumber>
    </submittedName>
</protein>
<keyword evidence="5" id="KW-0288">FMN</keyword>
<dbReference type="CDD" id="cd02803">
    <property type="entry name" value="OYE_like_FMN_family"/>
    <property type="match status" value="1"/>
</dbReference>
<dbReference type="SUPFAM" id="SSF51905">
    <property type="entry name" value="FAD/NAD(P)-binding domain"/>
    <property type="match status" value="1"/>
</dbReference>
<proteinExistence type="inferred from homology"/>
<keyword evidence="4" id="KW-0285">Flavoprotein</keyword>
<dbReference type="GO" id="GO:0051536">
    <property type="term" value="F:iron-sulfur cluster binding"/>
    <property type="evidence" value="ECO:0007669"/>
    <property type="project" value="UniProtKB-KW"/>
</dbReference>
<evidence type="ECO:0000256" key="2">
    <source>
        <dbReference type="ARBA" id="ARBA00001966"/>
    </source>
</evidence>
<comment type="cofactor">
    <cofactor evidence="1">
        <name>FMN</name>
        <dbReference type="ChEBI" id="CHEBI:58210"/>
    </cofactor>
</comment>
<organism evidence="12">
    <name type="scientific">uncultured Eubacteriales bacterium</name>
    <dbReference type="NCBI Taxonomy" id="172733"/>
    <lineage>
        <taxon>Bacteria</taxon>
        <taxon>Bacillati</taxon>
        <taxon>Bacillota</taxon>
        <taxon>Clostridia</taxon>
        <taxon>Eubacteriales</taxon>
        <taxon>environmental samples</taxon>
    </lineage>
</organism>
<dbReference type="InterPro" id="IPR036188">
    <property type="entry name" value="FAD/NAD-bd_sf"/>
</dbReference>
<evidence type="ECO:0000256" key="9">
    <source>
        <dbReference type="ARBA" id="ARBA00023014"/>
    </source>
</evidence>
<dbReference type="PRINTS" id="PR00469">
    <property type="entry name" value="PNDRDTASEII"/>
</dbReference>
<dbReference type="PANTHER" id="PTHR42917">
    <property type="entry name" value="2,4-DIENOYL-COA REDUCTASE"/>
    <property type="match status" value="1"/>
</dbReference>
<feature type="domain" description="FAD/NAD(P)-binding" evidence="11">
    <location>
        <begin position="381"/>
        <end position="609"/>
    </location>
</feature>
<evidence type="ECO:0000256" key="1">
    <source>
        <dbReference type="ARBA" id="ARBA00001917"/>
    </source>
</evidence>
<evidence type="ECO:0000256" key="3">
    <source>
        <dbReference type="ARBA" id="ARBA00011048"/>
    </source>
</evidence>